<evidence type="ECO:0000313" key="3">
    <source>
        <dbReference type="Proteomes" id="UP001596496"/>
    </source>
</evidence>
<evidence type="ECO:0000259" key="1">
    <source>
        <dbReference type="PROSITE" id="PS51186"/>
    </source>
</evidence>
<dbReference type="InterPro" id="IPR000182">
    <property type="entry name" value="GNAT_dom"/>
</dbReference>
<organism evidence="2 3">
    <name type="scientific">Sphaerisporangium rhizosphaerae</name>
    <dbReference type="NCBI Taxonomy" id="2269375"/>
    <lineage>
        <taxon>Bacteria</taxon>
        <taxon>Bacillati</taxon>
        <taxon>Actinomycetota</taxon>
        <taxon>Actinomycetes</taxon>
        <taxon>Streptosporangiales</taxon>
        <taxon>Streptosporangiaceae</taxon>
        <taxon>Sphaerisporangium</taxon>
    </lineage>
</organism>
<dbReference type="PANTHER" id="PTHR43441:SF10">
    <property type="entry name" value="ACETYLTRANSFERASE"/>
    <property type="match status" value="1"/>
</dbReference>
<keyword evidence="2" id="KW-0012">Acyltransferase</keyword>
<dbReference type="Proteomes" id="UP001596496">
    <property type="component" value="Unassembled WGS sequence"/>
</dbReference>
<dbReference type="SUPFAM" id="SSF55729">
    <property type="entry name" value="Acyl-CoA N-acyltransferases (Nat)"/>
    <property type="match status" value="1"/>
</dbReference>
<feature type="domain" description="N-acetyltransferase" evidence="1">
    <location>
        <begin position="16"/>
        <end position="186"/>
    </location>
</feature>
<dbReference type="InterPro" id="IPR051908">
    <property type="entry name" value="Ribosomal_N-acetyltransferase"/>
</dbReference>
<dbReference type="GO" id="GO:0016746">
    <property type="term" value="F:acyltransferase activity"/>
    <property type="evidence" value="ECO:0007669"/>
    <property type="project" value="UniProtKB-KW"/>
</dbReference>
<dbReference type="InterPro" id="IPR016181">
    <property type="entry name" value="Acyl_CoA_acyltransferase"/>
</dbReference>
<proteinExistence type="predicted"/>
<dbReference type="PROSITE" id="PS51186">
    <property type="entry name" value="GNAT"/>
    <property type="match status" value="1"/>
</dbReference>
<dbReference type="Pfam" id="PF13302">
    <property type="entry name" value="Acetyltransf_3"/>
    <property type="match status" value="1"/>
</dbReference>
<accession>A0ABW2P6L3</accession>
<dbReference type="Gene3D" id="3.40.630.30">
    <property type="match status" value="1"/>
</dbReference>
<gene>
    <name evidence="2" type="ORF">ACFQSB_17830</name>
</gene>
<keyword evidence="3" id="KW-1185">Reference proteome</keyword>
<sequence length="188" mass="20904">MTVVLHAAPHGQGSSLMLRPWTDQDIPELIAAYRDPVMRQWTRLHVTDEQDARRWLEIQWKGWSEGHRLSFAVVEAEPEGGSRLVGNVVVKGLVTGGHHADVGYWTARAARGRGVAGRALEALTAWAFERFASQGLRRLRLLHLVGNLASCRVAQKCGYALDEIVPARPPFPGDGHVHIRHAPRRPLP</sequence>
<dbReference type="EMBL" id="JBHTCG010000010">
    <property type="protein sequence ID" value="MFC7384082.1"/>
    <property type="molecule type" value="Genomic_DNA"/>
</dbReference>
<name>A0ABW2P6L3_9ACTN</name>
<protein>
    <submittedName>
        <fullName evidence="2">GNAT family N-acetyltransferase</fullName>
        <ecNumber evidence="2">2.3.-.-</ecNumber>
    </submittedName>
</protein>
<dbReference type="RefSeq" id="WP_380827685.1">
    <property type="nucleotide sequence ID" value="NZ_JBHTCG010000010.1"/>
</dbReference>
<comment type="caution">
    <text evidence="2">The sequence shown here is derived from an EMBL/GenBank/DDBJ whole genome shotgun (WGS) entry which is preliminary data.</text>
</comment>
<dbReference type="EC" id="2.3.-.-" evidence="2"/>
<dbReference type="PANTHER" id="PTHR43441">
    <property type="entry name" value="RIBOSOMAL-PROTEIN-SERINE ACETYLTRANSFERASE"/>
    <property type="match status" value="1"/>
</dbReference>
<reference evidence="3" key="1">
    <citation type="journal article" date="2019" name="Int. J. Syst. Evol. Microbiol.">
        <title>The Global Catalogue of Microorganisms (GCM) 10K type strain sequencing project: providing services to taxonomists for standard genome sequencing and annotation.</title>
        <authorList>
            <consortium name="The Broad Institute Genomics Platform"/>
            <consortium name="The Broad Institute Genome Sequencing Center for Infectious Disease"/>
            <person name="Wu L."/>
            <person name="Ma J."/>
        </authorList>
    </citation>
    <scope>NUCLEOTIDE SEQUENCE [LARGE SCALE GENOMIC DNA]</scope>
    <source>
        <strain evidence="3">CECT 7649</strain>
    </source>
</reference>
<keyword evidence="2" id="KW-0808">Transferase</keyword>
<evidence type="ECO:0000313" key="2">
    <source>
        <dbReference type="EMBL" id="MFC7384082.1"/>
    </source>
</evidence>